<protein>
    <recommendedName>
        <fullName evidence="4">Secreted protein</fullName>
    </recommendedName>
</protein>
<keyword evidence="1" id="KW-1133">Transmembrane helix</keyword>
<reference evidence="3" key="1">
    <citation type="submission" date="2019-12" db="EMBL/GenBank/DDBJ databases">
        <title>An insight into the sialome of adult female Ixodes ricinus ticks feeding for 6 days.</title>
        <authorList>
            <person name="Perner J."/>
            <person name="Ribeiro J.M.C."/>
        </authorList>
    </citation>
    <scope>NUCLEOTIDE SEQUENCE</scope>
    <source>
        <strain evidence="3">Semi-engorged</strain>
        <tissue evidence="3">Salivary glands</tissue>
    </source>
</reference>
<name>A0A6B0U9W1_IXORI</name>
<feature type="signal peptide" evidence="2">
    <location>
        <begin position="1"/>
        <end position="33"/>
    </location>
</feature>
<accession>A0A6B0U9W1</accession>
<evidence type="ECO:0000256" key="2">
    <source>
        <dbReference type="SAM" id="SignalP"/>
    </source>
</evidence>
<sequence length="107" mass="11371">MSGRPRSSSPLMVARFLARRLALMAAIFSTDMASERDLICSVTTGASFGASRRAENCSLALCIWVSSRRGFLTASVWGSSAVLLTWVGISMGALLSMLAEVAVSPLR</sequence>
<dbReference type="AlphaFoldDB" id="A0A6B0U9W1"/>
<feature type="chain" id="PRO_5025588230" description="Secreted protein" evidence="2">
    <location>
        <begin position="34"/>
        <end position="107"/>
    </location>
</feature>
<dbReference type="EMBL" id="GIFC01007266">
    <property type="protein sequence ID" value="MXU89349.1"/>
    <property type="molecule type" value="Transcribed_RNA"/>
</dbReference>
<evidence type="ECO:0008006" key="4">
    <source>
        <dbReference type="Google" id="ProtNLM"/>
    </source>
</evidence>
<evidence type="ECO:0000313" key="3">
    <source>
        <dbReference type="EMBL" id="MXU89349.1"/>
    </source>
</evidence>
<proteinExistence type="predicted"/>
<feature type="transmembrane region" description="Helical" evidence="1">
    <location>
        <begin position="81"/>
        <end position="103"/>
    </location>
</feature>
<keyword evidence="2" id="KW-0732">Signal</keyword>
<keyword evidence="1" id="KW-0812">Transmembrane</keyword>
<keyword evidence="1" id="KW-0472">Membrane</keyword>
<organism evidence="3">
    <name type="scientific">Ixodes ricinus</name>
    <name type="common">Common tick</name>
    <name type="synonym">Acarus ricinus</name>
    <dbReference type="NCBI Taxonomy" id="34613"/>
    <lineage>
        <taxon>Eukaryota</taxon>
        <taxon>Metazoa</taxon>
        <taxon>Ecdysozoa</taxon>
        <taxon>Arthropoda</taxon>
        <taxon>Chelicerata</taxon>
        <taxon>Arachnida</taxon>
        <taxon>Acari</taxon>
        <taxon>Parasitiformes</taxon>
        <taxon>Ixodida</taxon>
        <taxon>Ixodoidea</taxon>
        <taxon>Ixodidae</taxon>
        <taxon>Ixodinae</taxon>
        <taxon>Ixodes</taxon>
    </lineage>
</organism>
<evidence type="ECO:0000256" key="1">
    <source>
        <dbReference type="SAM" id="Phobius"/>
    </source>
</evidence>